<gene>
    <name evidence="4" type="ORF">UCRPA7_1784</name>
</gene>
<dbReference type="HOGENOM" id="CLU_384113_0_0_1"/>
<feature type="region of interest" description="Disordered" evidence="3">
    <location>
        <begin position="190"/>
        <end position="211"/>
    </location>
</feature>
<dbReference type="EMBL" id="KB932905">
    <property type="protein sequence ID" value="EOO02719.1"/>
    <property type="molecule type" value="Genomic_DNA"/>
</dbReference>
<feature type="region of interest" description="Disordered" evidence="3">
    <location>
        <begin position="688"/>
        <end position="720"/>
    </location>
</feature>
<dbReference type="Gene3D" id="1.25.40.10">
    <property type="entry name" value="Tetratricopeptide repeat domain"/>
    <property type="match status" value="2"/>
</dbReference>
<proteinExistence type="predicted"/>
<accession>R8BTU6</accession>
<evidence type="ECO:0000256" key="3">
    <source>
        <dbReference type="SAM" id="MobiDB-lite"/>
    </source>
</evidence>
<keyword evidence="5" id="KW-1185">Reference proteome</keyword>
<evidence type="ECO:0000313" key="4">
    <source>
        <dbReference type="EMBL" id="EOO02719.1"/>
    </source>
</evidence>
<evidence type="ECO:0000256" key="1">
    <source>
        <dbReference type="ARBA" id="ARBA00022737"/>
    </source>
</evidence>
<dbReference type="PANTHER" id="PTHR47447">
    <property type="entry name" value="OS03G0856100 PROTEIN"/>
    <property type="match status" value="1"/>
</dbReference>
<dbReference type="OrthoDB" id="185373at2759"/>
<feature type="region of interest" description="Disordered" evidence="3">
    <location>
        <begin position="52"/>
        <end position="79"/>
    </location>
</feature>
<dbReference type="RefSeq" id="XP_007912554.1">
    <property type="nucleotide sequence ID" value="XM_007914363.1"/>
</dbReference>
<dbReference type="AlphaFoldDB" id="R8BTU6"/>
<dbReference type="PROSITE" id="PS50084">
    <property type="entry name" value="KH_TYPE_1"/>
    <property type="match status" value="1"/>
</dbReference>
<feature type="compositionally biased region" description="Basic and acidic residues" evidence="3">
    <location>
        <begin position="14"/>
        <end position="25"/>
    </location>
</feature>
<feature type="compositionally biased region" description="Basic and acidic residues" evidence="3">
    <location>
        <begin position="193"/>
        <end position="205"/>
    </location>
</feature>
<keyword evidence="2" id="KW-0694">RNA-binding</keyword>
<dbReference type="KEGG" id="tmn:UCRPA7_1784"/>
<keyword evidence="1" id="KW-0677">Repeat</keyword>
<dbReference type="InterPro" id="IPR011990">
    <property type="entry name" value="TPR-like_helical_dom_sf"/>
</dbReference>
<feature type="region of interest" description="Disordered" evidence="3">
    <location>
        <begin position="1"/>
        <end position="33"/>
    </location>
</feature>
<reference evidence="5" key="1">
    <citation type="journal article" date="2013" name="Genome Announc.">
        <title>Draft genome sequence of the ascomycete Phaeoacremonium aleophilum strain UCR-PA7, a causal agent of the esca disease complex in grapevines.</title>
        <authorList>
            <person name="Blanco-Ulate B."/>
            <person name="Rolshausen P."/>
            <person name="Cantu D."/>
        </authorList>
    </citation>
    <scope>NUCLEOTIDE SEQUENCE [LARGE SCALE GENOMIC DNA]</scope>
    <source>
        <strain evidence="5">UCR-PA7</strain>
    </source>
</reference>
<name>R8BTU6_PHAM7</name>
<evidence type="ECO:0000313" key="5">
    <source>
        <dbReference type="Proteomes" id="UP000014074"/>
    </source>
</evidence>
<dbReference type="Proteomes" id="UP000014074">
    <property type="component" value="Unassembled WGS sequence"/>
</dbReference>
<dbReference type="GeneID" id="19321968"/>
<dbReference type="PANTHER" id="PTHR47447:SF17">
    <property type="entry name" value="OS12G0638900 PROTEIN"/>
    <property type="match status" value="1"/>
</dbReference>
<evidence type="ECO:0000256" key="2">
    <source>
        <dbReference type="PROSITE-ProRule" id="PRU00117"/>
    </source>
</evidence>
<dbReference type="GO" id="GO:0003723">
    <property type="term" value="F:RNA binding"/>
    <property type="evidence" value="ECO:0007669"/>
    <property type="project" value="UniProtKB-UniRule"/>
</dbReference>
<organism evidence="4 5">
    <name type="scientific">Phaeoacremonium minimum (strain UCR-PA7)</name>
    <name type="common">Esca disease fungus</name>
    <name type="synonym">Togninia minima</name>
    <dbReference type="NCBI Taxonomy" id="1286976"/>
    <lineage>
        <taxon>Eukaryota</taxon>
        <taxon>Fungi</taxon>
        <taxon>Dikarya</taxon>
        <taxon>Ascomycota</taxon>
        <taxon>Pezizomycotina</taxon>
        <taxon>Sordariomycetes</taxon>
        <taxon>Sordariomycetidae</taxon>
        <taxon>Togniniales</taxon>
        <taxon>Togniniaceae</taxon>
        <taxon>Phaeoacremonium</taxon>
    </lineage>
</organism>
<sequence>MAEGEEAPSVPGSSRERSARIRKVDSSISDEDAADAAVLRLGQSKSVLVEPSYMYPSKAETDRSQRRHHQSVTQQMRLEQNRVRQRKPLPDWRVILQQLTAWTPERSDDWQADAVKIILPKETASEMLSGVDNNIWAIRRRTGCAMKLFQNDGEDGSSSVVLSGSEVSLNKAAEEILRVAKKATIIRLPQTPEKADQDMDEKDGPTSHVASKSKAVINAPWRENGHLTRPYTLKGSVNDIAKPSEWTKESFEMYVSALVNARVPNHLLSKAYPYGGSHDKTVISLLHTVFNDDATRSALSTSAFKLALAFMCRKGHPYRPDARALFVRMEQFGLRMDTEVFNILLQSTVKVKDLRNFDTTMRLMVGRGHAPDLATWVLFLRIIHSEDVKRYILHAMATKGLLRTQSALRRVAKELAPHDADRAVAQGKGLQAFMADQEARYGAGWLTRDAGNRIMDVLGRFGRFDDCLALLDIMATAGPAARPDIVTLNTILTHAKVRGSMRVAADALRKVEQLQTLTARSRVLPDAITYHLLFEMAWKRRLPHAIGVVWRYAALARLTSYRMRRRASQLLAGELSPSTMKKLGPLAGEDAAIGGALVDSKTLEALVASSDDRDKALQNMGAAVSEWYQEQYRHWEPDVNLGTMLGVAMERDFEALEGGRDGKNKAEGSELVQQKPLTLQLRPRVERDALPAPSRQQNVGGEGHTLKIQRTPTGSRRPLI</sequence>
<protein>
    <submittedName>
        <fullName evidence="4">Putative pentatricopeptide repeat domain-containing protein</fullName>
    </submittedName>
</protein>
<dbReference type="eggNOG" id="ENOG502S5GM">
    <property type="taxonomic scope" value="Eukaryota"/>
</dbReference>